<proteinExistence type="inferred from homology"/>
<dbReference type="Gene3D" id="1.10.287.3510">
    <property type="match status" value="1"/>
</dbReference>
<dbReference type="InterPro" id="IPR050601">
    <property type="entry name" value="CPA3_antiporter_subunitC"/>
</dbReference>
<organism evidence="8 9">
    <name type="scientific">Rhizobium pisi</name>
    <dbReference type="NCBI Taxonomy" id="574561"/>
    <lineage>
        <taxon>Bacteria</taxon>
        <taxon>Pseudomonadati</taxon>
        <taxon>Pseudomonadota</taxon>
        <taxon>Alphaproteobacteria</taxon>
        <taxon>Hyphomicrobiales</taxon>
        <taxon>Rhizobiaceae</taxon>
        <taxon>Rhizobium/Agrobacterium group</taxon>
        <taxon>Rhizobium</taxon>
    </lineage>
</organism>
<dbReference type="Pfam" id="PF00420">
    <property type="entry name" value="Oxidored_q2"/>
    <property type="match status" value="1"/>
</dbReference>
<comment type="similarity">
    <text evidence="2">Belongs to the CPA3 antiporters (TC 2.A.63) subunit C family.</text>
</comment>
<evidence type="ECO:0000313" key="9">
    <source>
        <dbReference type="Proteomes" id="UP000518315"/>
    </source>
</evidence>
<keyword evidence="9" id="KW-1185">Reference proteome</keyword>
<keyword evidence="5 7" id="KW-1133">Transmembrane helix</keyword>
<accession>A0A7W5G0A2</accession>
<evidence type="ECO:0000256" key="1">
    <source>
        <dbReference type="ARBA" id="ARBA00004651"/>
    </source>
</evidence>
<evidence type="ECO:0000256" key="3">
    <source>
        <dbReference type="ARBA" id="ARBA00022475"/>
    </source>
</evidence>
<dbReference type="EMBL" id="JACHXH010000011">
    <property type="protein sequence ID" value="MBB3135707.1"/>
    <property type="molecule type" value="Genomic_DNA"/>
</dbReference>
<protein>
    <submittedName>
        <fullName evidence="8">Multicomponent Na+:H+ antiporter subunit C</fullName>
    </submittedName>
</protein>
<name>A0A7W5G0A2_9HYPH</name>
<dbReference type="NCBIfam" id="NF009301">
    <property type="entry name" value="PRK12658.1"/>
    <property type="match status" value="1"/>
</dbReference>
<dbReference type="GO" id="GO:0005886">
    <property type="term" value="C:plasma membrane"/>
    <property type="evidence" value="ECO:0007669"/>
    <property type="project" value="UniProtKB-SubCell"/>
</dbReference>
<dbReference type="PANTHER" id="PTHR34583:SF2">
    <property type="entry name" value="ANTIPORTER SUBUNIT MNHC2-RELATED"/>
    <property type="match status" value="1"/>
</dbReference>
<comment type="subcellular location">
    <subcellularLocation>
        <location evidence="1">Cell membrane</location>
        <topology evidence="1">Multi-pass membrane protein</topology>
    </subcellularLocation>
</comment>
<keyword evidence="4 7" id="KW-0812">Transmembrane</keyword>
<feature type="transmembrane region" description="Helical" evidence="7">
    <location>
        <begin position="76"/>
        <end position="95"/>
    </location>
</feature>
<comment type="caution">
    <text evidence="8">The sequence shown here is derived from an EMBL/GenBank/DDBJ whole genome shotgun (WGS) entry which is preliminary data.</text>
</comment>
<dbReference type="InterPro" id="IPR039428">
    <property type="entry name" value="NUOK/Mnh_C1-like"/>
</dbReference>
<evidence type="ECO:0000256" key="5">
    <source>
        <dbReference type="ARBA" id="ARBA00022989"/>
    </source>
</evidence>
<dbReference type="Proteomes" id="UP000518315">
    <property type="component" value="Unassembled WGS sequence"/>
</dbReference>
<evidence type="ECO:0000256" key="7">
    <source>
        <dbReference type="SAM" id="Phobius"/>
    </source>
</evidence>
<feature type="transmembrane region" description="Helical" evidence="7">
    <location>
        <begin position="29"/>
        <end position="46"/>
    </location>
</feature>
<dbReference type="AlphaFoldDB" id="A0A7W5G0A2"/>
<feature type="transmembrane region" description="Helical" evidence="7">
    <location>
        <begin position="6"/>
        <end position="22"/>
    </location>
</feature>
<sequence>MMEPLLSILVGLFFAAAIYLMLSKFSIRIMLGIAILGNAVNLLLFTSGRLTREVPPIIPADLDALPSGTANPLPQALILTAIVISFSFLAFLLVLTYRAYQDLGTDDTSEMHAAEPDDRPLPPLGY</sequence>
<evidence type="ECO:0000313" key="8">
    <source>
        <dbReference type="EMBL" id="MBB3135707.1"/>
    </source>
</evidence>
<keyword evidence="3" id="KW-1003">Cell membrane</keyword>
<evidence type="ECO:0000256" key="6">
    <source>
        <dbReference type="ARBA" id="ARBA00023136"/>
    </source>
</evidence>
<evidence type="ECO:0000256" key="4">
    <source>
        <dbReference type="ARBA" id="ARBA00022692"/>
    </source>
</evidence>
<dbReference type="PANTHER" id="PTHR34583">
    <property type="entry name" value="ANTIPORTER SUBUNIT MNHC2-RELATED"/>
    <property type="match status" value="1"/>
</dbReference>
<evidence type="ECO:0000256" key="2">
    <source>
        <dbReference type="ARBA" id="ARBA00010388"/>
    </source>
</evidence>
<gene>
    <name evidence="8" type="ORF">FHS26_003453</name>
</gene>
<keyword evidence="6 7" id="KW-0472">Membrane</keyword>
<reference evidence="8 9" key="1">
    <citation type="submission" date="2020-08" db="EMBL/GenBank/DDBJ databases">
        <title>Genomic Encyclopedia of Type Strains, Phase III (KMG-III): the genomes of soil and plant-associated and newly described type strains.</title>
        <authorList>
            <person name="Whitman W."/>
        </authorList>
    </citation>
    <scope>NUCLEOTIDE SEQUENCE [LARGE SCALE GENOMIC DNA]</scope>
    <source>
        <strain evidence="8 9">CECT 4113</strain>
    </source>
</reference>